<dbReference type="GeneID" id="77932295"/>
<proteinExistence type="predicted"/>
<dbReference type="EMBL" id="MW862992">
    <property type="protein sequence ID" value="QWY82777.1"/>
    <property type="molecule type" value="Genomic_DNA"/>
</dbReference>
<keyword evidence="1" id="KW-1133">Transmembrane helix</keyword>
<reference evidence="2" key="1">
    <citation type="submission" date="2021-04" db="EMBL/GenBank/DDBJ databases">
        <authorList>
            <person name="Edwards E.G."/>
            <person name="Siddiqui F.A."/>
            <person name="Anastasi R.E."/>
            <person name="Conroy D.J."/>
            <person name="Gerton T.J."/>
            <person name="Laizure I.E."/>
            <person name="Reynolds J.D."/>
            <person name="Ulker M."/>
            <person name="Ouellette S.K."/>
            <person name="Duggan K.O."/>
            <person name="Johnson K.C."/>
            <person name="MacLea K.S."/>
            <person name="Garlena R.A."/>
            <person name="Russell D.A."/>
            <person name="Jacobs-Sera D."/>
            <person name="Hatfull G.F."/>
        </authorList>
    </citation>
    <scope>NUCLEOTIDE SEQUENCE</scope>
</reference>
<dbReference type="RefSeq" id="YP_010656418.1">
    <property type="nucleotide sequence ID" value="NC_070838.1"/>
</dbReference>
<keyword evidence="1" id="KW-0472">Membrane</keyword>
<sequence>MRHLLASFTEIPAIGLPLGITDMGPWALLILVVALVLTSLFRGWIIPKIHYDFIVKRSEAQQGTIEKQSETISVQARTIDKQTAVGDTVVRVMTAVQDSAAKSGDAG</sequence>
<keyword evidence="3" id="KW-1185">Reference proteome</keyword>
<gene>
    <name evidence="2" type="primary">37</name>
    <name evidence="2" type="ORF">SEA_SILENTRX_37</name>
</gene>
<dbReference type="Proteomes" id="UP000693725">
    <property type="component" value="Segment"/>
</dbReference>
<keyword evidence="1" id="KW-0812">Transmembrane</keyword>
<evidence type="ECO:0000256" key="1">
    <source>
        <dbReference type="SAM" id="Phobius"/>
    </source>
</evidence>
<dbReference type="KEGG" id="vg:77932295"/>
<organism evidence="2 3">
    <name type="scientific">Arthrobacter phage SilentRX</name>
    <dbReference type="NCBI Taxonomy" id="2836091"/>
    <lineage>
        <taxon>Viruses</taxon>
        <taxon>Duplodnaviria</taxon>
        <taxon>Heunggongvirae</taxon>
        <taxon>Uroviricota</taxon>
        <taxon>Caudoviricetes</taxon>
        <taxon>Silentrexvirus</taxon>
        <taxon>Silentrexvirus silentrx</taxon>
    </lineage>
</organism>
<protein>
    <submittedName>
        <fullName evidence="2">Uncharacterized protein</fullName>
    </submittedName>
</protein>
<accession>A0A8F3IPL9</accession>
<evidence type="ECO:0000313" key="3">
    <source>
        <dbReference type="Proteomes" id="UP000693725"/>
    </source>
</evidence>
<feature type="transmembrane region" description="Helical" evidence="1">
    <location>
        <begin position="26"/>
        <end position="47"/>
    </location>
</feature>
<name>A0A8F3IPL9_9CAUD</name>
<evidence type="ECO:0000313" key="2">
    <source>
        <dbReference type="EMBL" id="QWY82777.1"/>
    </source>
</evidence>